<sequence length="368" mass="41252">MATPADTTIIARDQSHGRNINEDGTAAITIIMVPYPSQGHLNPLLHLAGLISSGYRNIPVHYVTTPAHTRKVKSRVQGWDPDSISNLHFHGLRVSSHEVSPPLNPTAFFGSFHLRGPVFELMKQLSSVTRRRLVVIYDVLMAYVVQDLDSIPNTEAYAFSAFSALFNYSFMWELQGKPEQFPELQLLQLLPEIKLPPRFSEFMRLQLGTKVNRSGTLFNSSRAIEGPFLDYVREPINTFGSDRIWAVGPLNPLHEEKGSKKDKSDPRHYCLDWLDKQAPNSVILVSFGSATTLSDEEIKVTAIGLEESQQRATVLVTKVLKVGMPVLEELLASDHQAKEIHVTSKDIKNAVRSLMDSEEGEKIRLRAE</sequence>
<dbReference type="EMBL" id="OX459118">
    <property type="protein sequence ID" value="CAI9090308.1"/>
    <property type="molecule type" value="Genomic_DNA"/>
</dbReference>
<dbReference type="InterPro" id="IPR058980">
    <property type="entry name" value="Glyco_transf_N"/>
</dbReference>
<proteinExistence type="inferred from homology"/>
<evidence type="ECO:0000256" key="1">
    <source>
        <dbReference type="ARBA" id="ARBA00009995"/>
    </source>
</evidence>
<evidence type="ECO:0000259" key="2">
    <source>
        <dbReference type="Pfam" id="PF26168"/>
    </source>
</evidence>
<comment type="similarity">
    <text evidence="1">Belongs to the UDP-glycosyltransferase family.</text>
</comment>
<reference evidence="3" key="1">
    <citation type="submission" date="2023-03" db="EMBL/GenBank/DDBJ databases">
        <authorList>
            <person name="Julca I."/>
        </authorList>
    </citation>
    <scope>NUCLEOTIDE SEQUENCE</scope>
</reference>
<evidence type="ECO:0000313" key="3">
    <source>
        <dbReference type="EMBL" id="CAI9090308.1"/>
    </source>
</evidence>
<protein>
    <submittedName>
        <fullName evidence="3">OLC1v1025055C1</fullName>
    </submittedName>
</protein>
<dbReference type="SUPFAM" id="SSF53756">
    <property type="entry name" value="UDP-Glycosyltransferase/glycogen phosphorylase"/>
    <property type="match status" value="1"/>
</dbReference>
<dbReference type="Pfam" id="PF26168">
    <property type="entry name" value="Glyco_transf_N"/>
    <property type="match status" value="1"/>
</dbReference>
<dbReference type="GO" id="GO:0008194">
    <property type="term" value="F:UDP-glycosyltransferase activity"/>
    <property type="evidence" value="ECO:0007669"/>
    <property type="project" value="UniProtKB-ARBA"/>
</dbReference>
<evidence type="ECO:0000313" key="4">
    <source>
        <dbReference type="Proteomes" id="UP001161247"/>
    </source>
</evidence>
<feature type="domain" description="Glycosyltransferase N-terminal" evidence="2">
    <location>
        <begin position="27"/>
        <end position="252"/>
    </location>
</feature>
<keyword evidence="4" id="KW-1185">Reference proteome</keyword>
<gene>
    <name evidence="3" type="ORF">OLC1_LOCUS2490</name>
</gene>
<name>A0AAV1C5I7_OLDCO</name>
<dbReference type="PANTHER" id="PTHR48044:SF23">
    <property type="entry name" value="ANTHOCYANIDIN 3-O-GLUCOSYLTRANSFERASE-LIKE"/>
    <property type="match status" value="1"/>
</dbReference>
<organism evidence="3 4">
    <name type="scientific">Oldenlandia corymbosa var. corymbosa</name>
    <dbReference type="NCBI Taxonomy" id="529605"/>
    <lineage>
        <taxon>Eukaryota</taxon>
        <taxon>Viridiplantae</taxon>
        <taxon>Streptophyta</taxon>
        <taxon>Embryophyta</taxon>
        <taxon>Tracheophyta</taxon>
        <taxon>Spermatophyta</taxon>
        <taxon>Magnoliopsida</taxon>
        <taxon>eudicotyledons</taxon>
        <taxon>Gunneridae</taxon>
        <taxon>Pentapetalae</taxon>
        <taxon>asterids</taxon>
        <taxon>lamiids</taxon>
        <taxon>Gentianales</taxon>
        <taxon>Rubiaceae</taxon>
        <taxon>Rubioideae</taxon>
        <taxon>Spermacoceae</taxon>
        <taxon>Hedyotis-Oldenlandia complex</taxon>
        <taxon>Oldenlandia</taxon>
    </lineage>
</organism>
<dbReference type="GO" id="GO:1901135">
    <property type="term" value="P:carbohydrate derivative metabolic process"/>
    <property type="evidence" value="ECO:0007669"/>
    <property type="project" value="UniProtKB-ARBA"/>
</dbReference>
<dbReference type="PANTHER" id="PTHR48044">
    <property type="entry name" value="GLYCOSYLTRANSFERASE"/>
    <property type="match status" value="1"/>
</dbReference>
<dbReference type="AlphaFoldDB" id="A0AAV1C5I7"/>
<dbReference type="Gene3D" id="3.40.50.2000">
    <property type="entry name" value="Glycogen Phosphorylase B"/>
    <property type="match status" value="2"/>
</dbReference>
<dbReference type="Proteomes" id="UP001161247">
    <property type="component" value="Chromosome 1"/>
</dbReference>
<accession>A0AAV1C5I7</accession>